<dbReference type="PANTHER" id="PTHR43133">
    <property type="entry name" value="RNA POLYMERASE ECF-TYPE SIGMA FACTO"/>
    <property type="match status" value="1"/>
</dbReference>
<name>A0A0F9Y9K0_9ZZZZ</name>
<proteinExistence type="inferred from homology"/>
<reference evidence="7" key="1">
    <citation type="journal article" date="2015" name="Nature">
        <title>Complex archaea that bridge the gap between prokaryotes and eukaryotes.</title>
        <authorList>
            <person name="Spang A."/>
            <person name="Saw J.H."/>
            <person name="Jorgensen S.L."/>
            <person name="Zaremba-Niedzwiedzka K."/>
            <person name="Martijn J."/>
            <person name="Lind A.E."/>
            <person name="van Eijk R."/>
            <person name="Schleper C."/>
            <person name="Guy L."/>
            <person name="Ettema T.J."/>
        </authorList>
    </citation>
    <scope>NUCLEOTIDE SEQUENCE</scope>
</reference>
<dbReference type="NCBIfam" id="TIGR02937">
    <property type="entry name" value="sigma70-ECF"/>
    <property type="match status" value="1"/>
</dbReference>
<dbReference type="Gene3D" id="1.10.10.10">
    <property type="entry name" value="Winged helix-like DNA-binding domain superfamily/Winged helix DNA-binding domain"/>
    <property type="match status" value="1"/>
</dbReference>
<keyword evidence="4" id="KW-0804">Transcription</keyword>
<dbReference type="Pfam" id="PF08281">
    <property type="entry name" value="Sigma70_r4_2"/>
    <property type="match status" value="1"/>
</dbReference>
<dbReference type="Gene3D" id="1.10.1740.10">
    <property type="match status" value="1"/>
</dbReference>
<dbReference type="InterPro" id="IPR013325">
    <property type="entry name" value="RNA_pol_sigma_r2"/>
</dbReference>
<evidence type="ECO:0000259" key="6">
    <source>
        <dbReference type="Pfam" id="PF08281"/>
    </source>
</evidence>
<comment type="caution">
    <text evidence="7">The sequence shown here is derived from an EMBL/GenBank/DDBJ whole genome shotgun (WGS) entry which is preliminary data.</text>
</comment>
<dbReference type="EMBL" id="LAZR01000036">
    <property type="protein sequence ID" value="KKO01344.1"/>
    <property type="molecule type" value="Genomic_DNA"/>
</dbReference>
<dbReference type="InterPro" id="IPR000792">
    <property type="entry name" value="Tscrpt_reg_LuxR_C"/>
</dbReference>
<dbReference type="SUPFAM" id="SSF88946">
    <property type="entry name" value="Sigma2 domain of RNA polymerase sigma factors"/>
    <property type="match status" value="1"/>
</dbReference>
<dbReference type="InterPro" id="IPR014327">
    <property type="entry name" value="RNA_pol_sigma70_bacteroid"/>
</dbReference>
<feature type="domain" description="RNA polymerase sigma-70 region 2" evidence="5">
    <location>
        <begin position="27"/>
        <end position="93"/>
    </location>
</feature>
<dbReference type="NCBIfam" id="TIGR02985">
    <property type="entry name" value="Sig70_bacteroi1"/>
    <property type="match status" value="1"/>
</dbReference>
<dbReference type="SUPFAM" id="SSF88659">
    <property type="entry name" value="Sigma3 and sigma4 domains of RNA polymerase sigma factors"/>
    <property type="match status" value="1"/>
</dbReference>
<organism evidence="7">
    <name type="scientific">marine sediment metagenome</name>
    <dbReference type="NCBI Taxonomy" id="412755"/>
    <lineage>
        <taxon>unclassified sequences</taxon>
        <taxon>metagenomes</taxon>
        <taxon>ecological metagenomes</taxon>
    </lineage>
</organism>
<dbReference type="InterPro" id="IPR036388">
    <property type="entry name" value="WH-like_DNA-bd_sf"/>
</dbReference>
<dbReference type="PRINTS" id="PR00038">
    <property type="entry name" value="HTHLUXR"/>
</dbReference>
<gene>
    <name evidence="7" type="ORF">LCGC14_0119320</name>
</gene>
<evidence type="ECO:0000313" key="7">
    <source>
        <dbReference type="EMBL" id="KKO01344.1"/>
    </source>
</evidence>
<protein>
    <recommendedName>
        <fullName evidence="8">HTH luxR-type domain-containing protein</fullName>
    </recommendedName>
</protein>
<keyword evidence="3" id="KW-0731">Sigma factor</keyword>
<evidence type="ECO:0000256" key="3">
    <source>
        <dbReference type="ARBA" id="ARBA00023082"/>
    </source>
</evidence>
<evidence type="ECO:0008006" key="8">
    <source>
        <dbReference type="Google" id="ProtNLM"/>
    </source>
</evidence>
<dbReference type="Pfam" id="PF04542">
    <property type="entry name" value="Sigma70_r2"/>
    <property type="match status" value="1"/>
</dbReference>
<dbReference type="AlphaFoldDB" id="A0A0F9Y9K0"/>
<dbReference type="GO" id="GO:0016987">
    <property type="term" value="F:sigma factor activity"/>
    <property type="evidence" value="ECO:0007669"/>
    <property type="project" value="UniProtKB-KW"/>
</dbReference>
<dbReference type="InterPro" id="IPR014284">
    <property type="entry name" value="RNA_pol_sigma-70_dom"/>
</dbReference>
<dbReference type="InterPro" id="IPR039425">
    <property type="entry name" value="RNA_pol_sigma-70-like"/>
</dbReference>
<dbReference type="InterPro" id="IPR007627">
    <property type="entry name" value="RNA_pol_sigma70_r2"/>
</dbReference>
<accession>A0A0F9Y9K0</accession>
<feature type="domain" description="RNA polymerase sigma factor 70 region 4 type 2" evidence="6">
    <location>
        <begin position="125"/>
        <end position="175"/>
    </location>
</feature>
<dbReference type="GO" id="GO:0003677">
    <property type="term" value="F:DNA binding"/>
    <property type="evidence" value="ECO:0007669"/>
    <property type="project" value="InterPro"/>
</dbReference>
<comment type="similarity">
    <text evidence="1">Belongs to the sigma-70 factor family. ECF subfamily.</text>
</comment>
<dbReference type="InterPro" id="IPR013324">
    <property type="entry name" value="RNA_pol_sigma_r3/r4-like"/>
</dbReference>
<dbReference type="GO" id="GO:0006352">
    <property type="term" value="P:DNA-templated transcription initiation"/>
    <property type="evidence" value="ECO:0007669"/>
    <property type="project" value="InterPro"/>
</dbReference>
<evidence type="ECO:0000256" key="1">
    <source>
        <dbReference type="ARBA" id="ARBA00010641"/>
    </source>
</evidence>
<dbReference type="InterPro" id="IPR013249">
    <property type="entry name" value="RNA_pol_sigma70_r4_t2"/>
</dbReference>
<dbReference type="PANTHER" id="PTHR43133:SF46">
    <property type="entry name" value="RNA POLYMERASE SIGMA-70 FACTOR ECF SUBFAMILY"/>
    <property type="match status" value="1"/>
</dbReference>
<evidence type="ECO:0000259" key="5">
    <source>
        <dbReference type="Pfam" id="PF04542"/>
    </source>
</evidence>
<sequence>MNSNYRDNNVKVKAIQNGDRRAFKTVIGSYYNEIYWYAKSLCRDEVLAKDLVQEAFFKLWKKRAKIKEGTIIKGWLYKSVRNNFLDHIKKYKKETYLFETTYAETLGHIMEREYEEDVKRKVLIVEKEIERLPNKCNQVFRLSKKEGLTNIEIAEHLGISIKTVEGHLTKALRMLRERLKEKIQVLFLILHRIR</sequence>
<keyword evidence="2" id="KW-0805">Transcription regulation</keyword>
<evidence type="ECO:0000256" key="2">
    <source>
        <dbReference type="ARBA" id="ARBA00023015"/>
    </source>
</evidence>
<evidence type="ECO:0000256" key="4">
    <source>
        <dbReference type="ARBA" id="ARBA00023163"/>
    </source>
</evidence>